<gene>
    <name evidence="3" type="ORF">GF068_18150</name>
</gene>
<dbReference type="InterPro" id="IPR029787">
    <property type="entry name" value="Nucleotide_cyclase"/>
</dbReference>
<evidence type="ECO:0000256" key="1">
    <source>
        <dbReference type="SAM" id="Phobius"/>
    </source>
</evidence>
<keyword evidence="1" id="KW-0472">Membrane</keyword>
<dbReference type="OrthoDB" id="9806735at2"/>
<evidence type="ECO:0000259" key="2">
    <source>
        <dbReference type="PROSITE" id="PS50125"/>
    </source>
</evidence>
<dbReference type="RefSeq" id="WP_153820674.1">
    <property type="nucleotide sequence ID" value="NZ_WJIE01000005.1"/>
</dbReference>
<feature type="transmembrane region" description="Helical" evidence="1">
    <location>
        <begin position="33"/>
        <end position="55"/>
    </location>
</feature>
<dbReference type="EMBL" id="WJIE01000005">
    <property type="protein sequence ID" value="MRG93821.1"/>
    <property type="molecule type" value="Genomic_DNA"/>
</dbReference>
<feature type="transmembrane region" description="Helical" evidence="1">
    <location>
        <begin position="139"/>
        <end position="156"/>
    </location>
</feature>
<keyword evidence="1" id="KW-0812">Transmembrane</keyword>
<accession>A0A6N7PYL2</accession>
<comment type="caution">
    <text evidence="3">The sequence shown here is derived from an EMBL/GenBank/DDBJ whole genome shotgun (WGS) entry which is preliminary data.</text>
</comment>
<feature type="transmembrane region" description="Helical" evidence="1">
    <location>
        <begin position="86"/>
        <end position="104"/>
    </location>
</feature>
<dbReference type="Gene3D" id="3.30.70.1230">
    <property type="entry name" value="Nucleotide cyclase"/>
    <property type="match status" value="1"/>
</dbReference>
<dbReference type="PANTHER" id="PTHR43081:SF1">
    <property type="entry name" value="ADENYLATE CYCLASE, TERMINAL-DIFFERENTIATION SPECIFIC"/>
    <property type="match status" value="1"/>
</dbReference>
<feature type="transmembrane region" description="Helical" evidence="1">
    <location>
        <begin position="162"/>
        <end position="181"/>
    </location>
</feature>
<dbReference type="Pfam" id="PF00211">
    <property type="entry name" value="Guanylate_cyc"/>
    <property type="match status" value="1"/>
</dbReference>
<name>A0A6N7PYL2_9BACT</name>
<dbReference type="AlphaFoldDB" id="A0A6N7PYL2"/>
<organism evidence="3 4">
    <name type="scientific">Polyangium spumosum</name>
    <dbReference type="NCBI Taxonomy" id="889282"/>
    <lineage>
        <taxon>Bacteria</taxon>
        <taxon>Pseudomonadati</taxon>
        <taxon>Myxococcota</taxon>
        <taxon>Polyangia</taxon>
        <taxon>Polyangiales</taxon>
        <taxon>Polyangiaceae</taxon>
        <taxon>Polyangium</taxon>
    </lineage>
</organism>
<dbReference type="GO" id="GO:0035556">
    <property type="term" value="P:intracellular signal transduction"/>
    <property type="evidence" value="ECO:0007669"/>
    <property type="project" value="InterPro"/>
</dbReference>
<dbReference type="GO" id="GO:0006171">
    <property type="term" value="P:cAMP biosynthetic process"/>
    <property type="evidence" value="ECO:0007669"/>
    <property type="project" value="TreeGrafter"/>
</dbReference>
<dbReference type="InterPro" id="IPR050697">
    <property type="entry name" value="Adenylyl/Guanylyl_Cyclase_3/4"/>
</dbReference>
<proteinExistence type="predicted"/>
<feature type="transmembrane region" description="Helical" evidence="1">
    <location>
        <begin position="110"/>
        <end position="132"/>
    </location>
</feature>
<dbReference type="SUPFAM" id="SSF55073">
    <property type="entry name" value="Nucleotide cyclase"/>
    <property type="match status" value="1"/>
</dbReference>
<evidence type="ECO:0000313" key="4">
    <source>
        <dbReference type="Proteomes" id="UP000440224"/>
    </source>
</evidence>
<dbReference type="PROSITE" id="PS50125">
    <property type="entry name" value="GUANYLATE_CYCLASE_2"/>
    <property type="match status" value="1"/>
</dbReference>
<sequence length="402" mass="43168">MSTTALASNRSELAAAMRDALNREARRNELRIALVRLSSYSLVLALDVMLWLRGLRPPTNIFGGALWVLLSGALLLATMRLPYGRVYWFIVPVVDFFLIDGMLGSRMASMGVTTAMAAIAALACGLFAATGGIRFDRRAAAWTTALAVVLLVRLLGDHASRVHLLYSGVAIAAIGMLNVWLADQVRRAMEATRGQLLLDRLLPGVARAALKDPLSLLEAPRSIEVTLLVTDLRGFTSLSEHMEPADVFEMLNHLQGALAEAVHACGGIVDKFMGDGMLAVFGATEPGHDHARRAIEAVRRIRAALDEQNRVRAGGRLRIGIGVHSGTVVAGCLGGGSRLEFTVIGDAVNTTSRLEAMTKEKGVDVLVSEETATRVPEVTFEDLGVAPVRGRQQGIRIFTLTA</sequence>
<dbReference type="GO" id="GO:0004016">
    <property type="term" value="F:adenylate cyclase activity"/>
    <property type="evidence" value="ECO:0007669"/>
    <property type="project" value="UniProtKB-ARBA"/>
</dbReference>
<dbReference type="Proteomes" id="UP000440224">
    <property type="component" value="Unassembled WGS sequence"/>
</dbReference>
<dbReference type="PANTHER" id="PTHR43081">
    <property type="entry name" value="ADENYLATE CYCLASE, TERMINAL-DIFFERENTIATION SPECIFIC-RELATED"/>
    <property type="match status" value="1"/>
</dbReference>
<feature type="domain" description="Guanylate cyclase" evidence="2">
    <location>
        <begin position="226"/>
        <end position="355"/>
    </location>
</feature>
<keyword evidence="1" id="KW-1133">Transmembrane helix</keyword>
<feature type="transmembrane region" description="Helical" evidence="1">
    <location>
        <begin position="61"/>
        <end position="79"/>
    </location>
</feature>
<evidence type="ECO:0000313" key="3">
    <source>
        <dbReference type="EMBL" id="MRG93821.1"/>
    </source>
</evidence>
<dbReference type="SMART" id="SM00044">
    <property type="entry name" value="CYCc"/>
    <property type="match status" value="1"/>
</dbReference>
<dbReference type="CDD" id="cd07302">
    <property type="entry name" value="CHD"/>
    <property type="match status" value="1"/>
</dbReference>
<protein>
    <recommendedName>
        <fullName evidence="2">Guanylate cyclase domain-containing protein</fullName>
    </recommendedName>
</protein>
<dbReference type="InterPro" id="IPR001054">
    <property type="entry name" value="A/G_cyclase"/>
</dbReference>
<reference evidence="3 4" key="1">
    <citation type="submission" date="2019-10" db="EMBL/GenBank/DDBJ databases">
        <title>A soil myxobacterium in the family Polyangiaceae.</title>
        <authorList>
            <person name="Li Y."/>
            <person name="Wang J."/>
        </authorList>
    </citation>
    <scope>NUCLEOTIDE SEQUENCE [LARGE SCALE GENOMIC DNA]</scope>
    <source>
        <strain evidence="3 4">DSM 14734</strain>
    </source>
</reference>
<keyword evidence="4" id="KW-1185">Reference proteome</keyword>